<protein>
    <submittedName>
        <fullName evidence="3">DDB1-and CUL4-associated factor 7</fullName>
    </submittedName>
</protein>
<dbReference type="InterPro" id="IPR045159">
    <property type="entry name" value="DCAF7-like"/>
</dbReference>
<dbReference type="OrthoDB" id="1284551at2759"/>
<evidence type="ECO:0000313" key="4">
    <source>
        <dbReference type="Proteomes" id="UP000187429"/>
    </source>
</evidence>
<name>A0A1R1YK30_9FUNG</name>
<organism evidence="3 4">
    <name type="scientific">Smittium culicis</name>
    <dbReference type="NCBI Taxonomy" id="133412"/>
    <lineage>
        <taxon>Eukaryota</taxon>
        <taxon>Fungi</taxon>
        <taxon>Fungi incertae sedis</taxon>
        <taxon>Zoopagomycota</taxon>
        <taxon>Kickxellomycotina</taxon>
        <taxon>Harpellomycetes</taxon>
        <taxon>Harpellales</taxon>
        <taxon>Legeriomycetaceae</taxon>
        <taxon>Smittium</taxon>
    </lineage>
</organism>
<dbReference type="AlphaFoldDB" id="A0A1R1YK30"/>
<keyword evidence="1" id="KW-0853">WD repeat</keyword>
<feature type="non-terminal residue" evidence="3">
    <location>
        <position position="154"/>
    </location>
</feature>
<dbReference type="PANTHER" id="PTHR19919">
    <property type="entry name" value="WD REPEAT CONTAINING PROTEIN"/>
    <property type="match status" value="1"/>
</dbReference>
<proteinExistence type="predicted"/>
<evidence type="ECO:0000256" key="1">
    <source>
        <dbReference type="ARBA" id="ARBA00022574"/>
    </source>
</evidence>
<accession>A0A1R1YK30</accession>
<sequence length="154" mass="17388">MPSSADVDFNDIKPNKEICNYFSPWQIGALSWAESARQNQFTFAISSFKENTNNSVCLPFLSSLIFLSYHVVQLSPNHSSSKDQNVSDFSSVAEHSVKYPITKILWNPEADQSKISNDLIASTGDFLRIWNFNQTDTFNNDYCKNGSLTPLFSL</sequence>
<gene>
    <name evidence="3" type="ORF">AYI69_g3289</name>
</gene>
<comment type="caution">
    <text evidence="3">The sequence shown here is derived from an EMBL/GenBank/DDBJ whole genome shotgun (WGS) entry which is preliminary data.</text>
</comment>
<evidence type="ECO:0000313" key="3">
    <source>
        <dbReference type="EMBL" id="OMJ27279.1"/>
    </source>
</evidence>
<reference evidence="4" key="1">
    <citation type="submission" date="2017-01" db="EMBL/GenBank/DDBJ databases">
        <authorList>
            <person name="Wang Y."/>
            <person name="White M."/>
            <person name="Kvist S."/>
            <person name="Moncalvo J.-M."/>
        </authorList>
    </citation>
    <scope>NUCLEOTIDE SEQUENCE [LARGE SCALE GENOMIC DNA]</scope>
    <source>
        <strain evidence="4">ID-206-W2</strain>
    </source>
</reference>
<dbReference type="Proteomes" id="UP000187429">
    <property type="component" value="Unassembled WGS sequence"/>
</dbReference>
<keyword evidence="4" id="KW-1185">Reference proteome</keyword>
<keyword evidence="2" id="KW-0677">Repeat</keyword>
<dbReference type="EMBL" id="LSSM01001088">
    <property type="protein sequence ID" value="OMJ27279.1"/>
    <property type="molecule type" value="Genomic_DNA"/>
</dbReference>
<evidence type="ECO:0000256" key="2">
    <source>
        <dbReference type="ARBA" id="ARBA00022737"/>
    </source>
</evidence>